<dbReference type="STRING" id="1122930.SAMN02745168_2490"/>
<dbReference type="SUPFAM" id="SSF52218">
    <property type="entry name" value="Flavoproteins"/>
    <property type="match status" value="1"/>
</dbReference>
<organism evidence="2 3">
    <name type="scientific">Papillibacter cinnamivorans DSM 12816</name>
    <dbReference type="NCBI Taxonomy" id="1122930"/>
    <lineage>
        <taxon>Bacteria</taxon>
        <taxon>Bacillati</taxon>
        <taxon>Bacillota</taxon>
        <taxon>Clostridia</taxon>
        <taxon>Eubacteriales</taxon>
        <taxon>Oscillospiraceae</taxon>
        <taxon>Papillibacter</taxon>
    </lineage>
</organism>
<feature type="domain" description="Flavodoxin" evidence="1">
    <location>
        <begin position="11"/>
        <end position="84"/>
    </location>
</feature>
<dbReference type="Pfam" id="PF12724">
    <property type="entry name" value="Flavodoxin_5"/>
    <property type="match status" value="1"/>
</dbReference>
<name>A0A1W2C0E8_9FIRM</name>
<keyword evidence="3" id="KW-1185">Reference proteome</keyword>
<evidence type="ECO:0000313" key="2">
    <source>
        <dbReference type="EMBL" id="SMC78663.1"/>
    </source>
</evidence>
<sequence length="145" mass="15749">MKKLILCPRSSGNTYQVCSYVSAHSDSELQVVNEAAAPDLSSYDTIILASGVYGGHVHKNLLRFIEHIPAGGLRPGAKVSVLLTWIGRGSSDRAAFDEIRQALKEKGIPVDESYMKCFGKGFGVIRSSHPDEADCRNVLSWVNGL</sequence>
<gene>
    <name evidence="2" type="ORF">SAMN02745168_2490</name>
</gene>
<dbReference type="InterPro" id="IPR026816">
    <property type="entry name" value="Flavodoxin_dom"/>
</dbReference>
<dbReference type="OrthoDB" id="2146857at2"/>
<dbReference type="Proteomes" id="UP000192790">
    <property type="component" value="Unassembled WGS sequence"/>
</dbReference>
<dbReference type="AlphaFoldDB" id="A0A1W2C0E8"/>
<evidence type="ECO:0000259" key="1">
    <source>
        <dbReference type="Pfam" id="PF12724"/>
    </source>
</evidence>
<accession>A0A1W2C0E8</accession>
<dbReference type="Gene3D" id="3.40.50.360">
    <property type="match status" value="1"/>
</dbReference>
<dbReference type="RefSeq" id="WP_084235166.1">
    <property type="nucleotide sequence ID" value="NZ_FWXW01000007.1"/>
</dbReference>
<proteinExistence type="predicted"/>
<evidence type="ECO:0000313" key="3">
    <source>
        <dbReference type="Proteomes" id="UP000192790"/>
    </source>
</evidence>
<reference evidence="2 3" key="1">
    <citation type="submission" date="2017-04" db="EMBL/GenBank/DDBJ databases">
        <authorList>
            <person name="Afonso C.L."/>
            <person name="Miller P.J."/>
            <person name="Scott M.A."/>
            <person name="Spackman E."/>
            <person name="Goraichik I."/>
            <person name="Dimitrov K.M."/>
            <person name="Suarez D.L."/>
            <person name="Swayne D.E."/>
        </authorList>
    </citation>
    <scope>NUCLEOTIDE SEQUENCE [LARGE SCALE GENOMIC DNA]</scope>
    <source>
        <strain evidence="2 3">DSM 12816</strain>
    </source>
</reference>
<protein>
    <submittedName>
        <fullName evidence="2">Flavodoxin domain-containing protein</fullName>
    </submittedName>
</protein>
<dbReference type="EMBL" id="FWXW01000007">
    <property type="protein sequence ID" value="SMC78663.1"/>
    <property type="molecule type" value="Genomic_DNA"/>
</dbReference>
<dbReference type="InterPro" id="IPR029039">
    <property type="entry name" value="Flavoprotein-like_sf"/>
</dbReference>